<dbReference type="InterPro" id="IPR023211">
    <property type="entry name" value="DNA_pol_palm_dom_sf"/>
</dbReference>
<evidence type="ECO:0000256" key="2">
    <source>
        <dbReference type="ARBA" id="ARBA00022679"/>
    </source>
</evidence>
<evidence type="ECO:0000256" key="7">
    <source>
        <dbReference type="ARBA" id="ARBA00049244"/>
    </source>
</evidence>
<evidence type="ECO:0000256" key="5">
    <source>
        <dbReference type="ARBA" id="ARBA00023125"/>
    </source>
</evidence>
<dbReference type="InterPro" id="IPR050240">
    <property type="entry name" value="DNA_pol_type-B"/>
</dbReference>
<dbReference type="SUPFAM" id="SSF56672">
    <property type="entry name" value="DNA/RNA polymerases"/>
    <property type="match status" value="1"/>
</dbReference>
<dbReference type="InterPro" id="IPR036397">
    <property type="entry name" value="RNaseH_sf"/>
</dbReference>
<evidence type="ECO:0000313" key="11">
    <source>
        <dbReference type="Proteomes" id="UP000789396"/>
    </source>
</evidence>
<evidence type="ECO:0000259" key="9">
    <source>
        <dbReference type="Pfam" id="PF03104"/>
    </source>
</evidence>
<name>A0A9N9P1C2_9GLOM</name>
<feature type="domain" description="DNA-directed DNA polymerase family B exonuclease" evidence="9">
    <location>
        <begin position="16"/>
        <end position="153"/>
    </location>
</feature>
<keyword evidence="5" id="KW-0238">DNA-binding</keyword>
<keyword evidence="4" id="KW-0239">DNA-directed DNA polymerase</keyword>
<evidence type="ECO:0000256" key="1">
    <source>
        <dbReference type="ARBA" id="ARBA00012417"/>
    </source>
</evidence>
<dbReference type="GO" id="GO:0003887">
    <property type="term" value="F:DNA-directed DNA polymerase activity"/>
    <property type="evidence" value="ECO:0007669"/>
    <property type="project" value="UniProtKB-KW"/>
</dbReference>
<dbReference type="EMBL" id="CAJVPZ010054474">
    <property type="protein sequence ID" value="CAG8783183.1"/>
    <property type="molecule type" value="Genomic_DNA"/>
</dbReference>
<gene>
    <name evidence="10" type="ORF">RFULGI_LOCUS16011</name>
</gene>
<dbReference type="SUPFAM" id="SSF53098">
    <property type="entry name" value="Ribonuclease H-like"/>
    <property type="match status" value="1"/>
</dbReference>
<dbReference type="PANTHER" id="PTHR10322:SF23">
    <property type="entry name" value="DNA POLYMERASE DELTA CATALYTIC SUBUNIT"/>
    <property type="match status" value="1"/>
</dbReference>
<dbReference type="AlphaFoldDB" id="A0A9N9P1C2"/>
<dbReference type="EC" id="2.7.7.7" evidence="1"/>
<dbReference type="Pfam" id="PF03104">
    <property type="entry name" value="DNA_pol_B_exo1"/>
    <property type="match status" value="1"/>
</dbReference>
<dbReference type="PANTHER" id="PTHR10322">
    <property type="entry name" value="DNA POLYMERASE CATALYTIC SUBUNIT"/>
    <property type="match status" value="1"/>
</dbReference>
<dbReference type="Gene3D" id="3.90.1600.10">
    <property type="entry name" value="Palm domain of DNA polymerase"/>
    <property type="match status" value="1"/>
</dbReference>
<evidence type="ECO:0000313" key="10">
    <source>
        <dbReference type="EMBL" id="CAG8783183.1"/>
    </source>
</evidence>
<evidence type="ECO:0000256" key="3">
    <source>
        <dbReference type="ARBA" id="ARBA00022695"/>
    </source>
</evidence>
<feature type="domain" description="DNA-directed DNA polymerase family B multifunctional" evidence="8">
    <location>
        <begin position="255"/>
        <end position="398"/>
    </location>
</feature>
<comment type="caution">
    <text evidence="10">The sequence shown here is derived from an EMBL/GenBank/DDBJ whole genome shotgun (WGS) entry which is preliminary data.</text>
</comment>
<protein>
    <recommendedName>
        <fullName evidence="6">DNA polymerase delta catalytic subunit</fullName>
        <ecNumber evidence="1">2.7.7.7</ecNumber>
    </recommendedName>
</protein>
<organism evidence="10 11">
    <name type="scientific">Racocetra fulgida</name>
    <dbReference type="NCBI Taxonomy" id="60492"/>
    <lineage>
        <taxon>Eukaryota</taxon>
        <taxon>Fungi</taxon>
        <taxon>Fungi incertae sedis</taxon>
        <taxon>Mucoromycota</taxon>
        <taxon>Glomeromycotina</taxon>
        <taxon>Glomeromycetes</taxon>
        <taxon>Diversisporales</taxon>
        <taxon>Gigasporaceae</taxon>
        <taxon>Racocetra</taxon>
    </lineage>
</organism>
<dbReference type="GO" id="GO:0000166">
    <property type="term" value="F:nucleotide binding"/>
    <property type="evidence" value="ECO:0007669"/>
    <property type="project" value="InterPro"/>
</dbReference>
<comment type="catalytic activity">
    <reaction evidence="7">
        <text>DNA(n) + a 2'-deoxyribonucleoside 5'-triphosphate = DNA(n+1) + diphosphate</text>
        <dbReference type="Rhea" id="RHEA:22508"/>
        <dbReference type="Rhea" id="RHEA-COMP:17339"/>
        <dbReference type="Rhea" id="RHEA-COMP:17340"/>
        <dbReference type="ChEBI" id="CHEBI:33019"/>
        <dbReference type="ChEBI" id="CHEBI:61560"/>
        <dbReference type="ChEBI" id="CHEBI:173112"/>
        <dbReference type="EC" id="2.7.7.7"/>
    </reaction>
</comment>
<evidence type="ECO:0000256" key="6">
    <source>
        <dbReference type="ARBA" id="ARBA00024411"/>
    </source>
</evidence>
<keyword evidence="11" id="KW-1185">Reference proteome</keyword>
<keyword evidence="3" id="KW-0548">Nucleotidyltransferase</keyword>
<feature type="non-terminal residue" evidence="10">
    <location>
        <position position="398"/>
    </location>
</feature>
<proteinExistence type="predicted"/>
<dbReference type="Gene3D" id="3.30.420.10">
    <property type="entry name" value="Ribonuclease H-like superfamily/Ribonuclease H"/>
    <property type="match status" value="1"/>
</dbReference>
<dbReference type="InterPro" id="IPR006133">
    <property type="entry name" value="DNA-dir_DNA_pol_B_exonuc"/>
</dbReference>
<dbReference type="Proteomes" id="UP000789396">
    <property type="component" value="Unassembled WGS sequence"/>
</dbReference>
<reference evidence="10" key="1">
    <citation type="submission" date="2021-06" db="EMBL/GenBank/DDBJ databases">
        <authorList>
            <person name="Kallberg Y."/>
            <person name="Tangrot J."/>
            <person name="Rosling A."/>
        </authorList>
    </citation>
    <scope>NUCLEOTIDE SEQUENCE</scope>
    <source>
        <strain evidence="10">IN212</strain>
    </source>
</reference>
<dbReference type="InterPro" id="IPR012337">
    <property type="entry name" value="RNaseH-like_sf"/>
</dbReference>
<sequence length="398" mass="46359">KFLSKYGSSLQCNPKDYHIIQLESQQELILKFAELYQSYSPDIEFGFNTGGYDWNFILRKSMVLDIYDQFVSIITNTKSNTDLKIQETKIRVVDLDIEKVNLKYEFAGINLNNRKIKVNPMETMKCEFLKIPRTIFIDLLIWSKKTFQTEIKNTLDVVLKRCGLSGKIDLPYLPEKGSTDLRCMFVYANAIIFHHNKQILTQFAVQLSKKTKIQLEQCEFAFLVSDDELEDYAIELAYYCSVDTMRLHELNIKRNIIIEQGKYEGALVLVPNKSFTTPVADLDFASYYPNTIILNNISTDTRLNNFTTDSNIIIDNEKTYGIFKKHHGVRDKMGIMPLMCHDLLEAHNETKRLMKIHKNDKSKYLYYSSKSNALKILANSVYRETGYKYSPLYREEIA</sequence>
<dbReference type="OrthoDB" id="2436707at2759"/>
<dbReference type="GO" id="GO:0006261">
    <property type="term" value="P:DNA-templated DNA replication"/>
    <property type="evidence" value="ECO:0007669"/>
    <property type="project" value="TreeGrafter"/>
</dbReference>
<feature type="non-terminal residue" evidence="10">
    <location>
        <position position="1"/>
    </location>
</feature>
<keyword evidence="2" id="KW-0808">Transferase</keyword>
<accession>A0A9N9P1C2</accession>
<dbReference type="Pfam" id="PF00136">
    <property type="entry name" value="DNA_pol_B"/>
    <property type="match status" value="1"/>
</dbReference>
<evidence type="ECO:0000259" key="8">
    <source>
        <dbReference type="Pfam" id="PF00136"/>
    </source>
</evidence>
<dbReference type="GO" id="GO:0003677">
    <property type="term" value="F:DNA binding"/>
    <property type="evidence" value="ECO:0007669"/>
    <property type="project" value="UniProtKB-KW"/>
</dbReference>
<dbReference type="InterPro" id="IPR006134">
    <property type="entry name" value="DNA-dir_DNA_pol_B_multi_dom"/>
</dbReference>
<dbReference type="InterPro" id="IPR043502">
    <property type="entry name" value="DNA/RNA_pol_sf"/>
</dbReference>
<evidence type="ECO:0000256" key="4">
    <source>
        <dbReference type="ARBA" id="ARBA00022932"/>
    </source>
</evidence>